<organism evidence="1 2">
    <name type="scientific">Arcanobacterium phocisimile</name>
    <dbReference type="NCBI Taxonomy" id="1302235"/>
    <lineage>
        <taxon>Bacteria</taxon>
        <taxon>Bacillati</taxon>
        <taxon>Actinomycetota</taxon>
        <taxon>Actinomycetes</taxon>
        <taxon>Actinomycetales</taxon>
        <taxon>Actinomycetaceae</taxon>
        <taxon>Arcanobacterium</taxon>
    </lineage>
</organism>
<name>A0ABX7ILW8_9ACTO</name>
<dbReference type="InterPro" id="IPR036736">
    <property type="entry name" value="ACP-like_sf"/>
</dbReference>
<evidence type="ECO:0000313" key="1">
    <source>
        <dbReference type="EMBL" id="QRV02813.1"/>
    </source>
</evidence>
<dbReference type="Proteomes" id="UP000602653">
    <property type="component" value="Chromosome"/>
</dbReference>
<gene>
    <name evidence="1" type="ORF">JTE88_03555</name>
</gene>
<keyword evidence="2" id="KW-1185">Reference proteome</keyword>
<proteinExistence type="predicted"/>
<evidence type="ECO:0008006" key="3">
    <source>
        <dbReference type="Google" id="ProtNLM"/>
    </source>
</evidence>
<evidence type="ECO:0000313" key="2">
    <source>
        <dbReference type="Proteomes" id="UP000602653"/>
    </source>
</evidence>
<dbReference type="EMBL" id="CP070228">
    <property type="protein sequence ID" value="QRV02813.1"/>
    <property type="molecule type" value="Genomic_DNA"/>
</dbReference>
<dbReference type="Gene3D" id="1.10.1200.10">
    <property type="entry name" value="ACP-like"/>
    <property type="match status" value="1"/>
</dbReference>
<reference evidence="1 2" key="1">
    <citation type="submission" date="2021-02" db="EMBL/GenBank/DDBJ databases">
        <title>Complete Genome Sequence of Arcanobacterium phocisimile strain DSM 26142T from a harbour seal.</title>
        <authorList>
            <person name="Borowiak M."/>
            <person name="Alssahen M."/>
            <person name="Malorny B."/>
            <person name="Laemmler C."/>
            <person name="Siebert U."/>
            <person name="Ploetz M."/>
            <person name="Abdulmawjood A."/>
        </authorList>
    </citation>
    <scope>NUCLEOTIDE SEQUENCE [LARGE SCALE GENOMIC DNA]</scope>
    <source>
        <strain evidence="1 2">DSM 26142</strain>
    </source>
</reference>
<dbReference type="RefSeq" id="WP_204425430.1">
    <property type="nucleotide sequence ID" value="NZ_CP070228.1"/>
</dbReference>
<protein>
    <recommendedName>
        <fullName evidence="3">Carrier domain-containing protein</fullName>
    </recommendedName>
</protein>
<sequence length="109" mass="12088">MNNTEAKDLALAQIRVALHEIAPEIPDDEIVPDAQLRTELRLDEVSIWALVTNAEMLSKKHVADSQIPQLLTVADLIELIADEPRHVPEEETRDVASAAADLASLFNQR</sequence>
<accession>A0ABX7ILW8</accession>